<comment type="caution">
    <text evidence="2">The sequence shown here is derived from an EMBL/GenBank/DDBJ whole genome shotgun (WGS) entry which is preliminary data.</text>
</comment>
<reference evidence="2 3" key="1">
    <citation type="journal article" date="2014" name="Agronomy (Basel)">
        <title>A Draft Genome Sequence for Ensete ventricosum, the Drought-Tolerant Tree Against Hunger.</title>
        <authorList>
            <person name="Harrison J."/>
            <person name="Moore K.A."/>
            <person name="Paszkiewicz K."/>
            <person name="Jones T."/>
            <person name="Grant M."/>
            <person name="Ambacheew D."/>
            <person name="Muzemil S."/>
            <person name="Studholme D.J."/>
        </authorList>
    </citation>
    <scope>NUCLEOTIDE SEQUENCE [LARGE SCALE GENOMIC DNA]</scope>
</reference>
<sequence length="153" mass="15952">MSRTWSCADLFPTSECAYALRAEEISPPEAGLPKMTSICFSTGPLGQSDESRGGRLAGSEGNRGGLDGNMPNLSSLLLGGAGGCPRGCSAQGRFDLSRLLATSISTVMYWCACCSISGSIAGDHSISDQKNLDGLSPVKNAWMARDGWRSGIP</sequence>
<gene>
    <name evidence="2" type="ORF">B296_00024927</name>
</gene>
<feature type="region of interest" description="Disordered" evidence="1">
    <location>
        <begin position="44"/>
        <end position="67"/>
    </location>
</feature>
<evidence type="ECO:0000313" key="3">
    <source>
        <dbReference type="Proteomes" id="UP000287651"/>
    </source>
</evidence>
<dbReference type="AlphaFoldDB" id="A0A426Y8U6"/>
<name>A0A426Y8U6_ENSVE</name>
<proteinExistence type="predicted"/>
<dbReference type="Proteomes" id="UP000287651">
    <property type="component" value="Unassembled WGS sequence"/>
</dbReference>
<evidence type="ECO:0000256" key="1">
    <source>
        <dbReference type="SAM" id="MobiDB-lite"/>
    </source>
</evidence>
<organism evidence="2 3">
    <name type="scientific">Ensete ventricosum</name>
    <name type="common">Abyssinian banana</name>
    <name type="synonym">Musa ensete</name>
    <dbReference type="NCBI Taxonomy" id="4639"/>
    <lineage>
        <taxon>Eukaryota</taxon>
        <taxon>Viridiplantae</taxon>
        <taxon>Streptophyta</taxon>
        <taxon>Embryophyta</taxon>
        <taxon>Tracheophyta</taxon>
        <taxon>Spermatophyta</taxon>
        <taxon>Magnoliopsida</taxon>
        <taxon>Liliopsida</taxon>
        <taxon>Zingiberales</taxon>
        <taxon>Musaceae</taxon>
        <taxon>Ensete</taxon>
    </lineage>
</organism>
<accession>A0A426Y8U6</accession>
<dbReference type="EMBL" id="AMZH03014133">
    <property type="protein sequence ID" value="RRT48152.1"/>
    <property type="molecule type" value="Genomic_DNA"/>
</dbReference>
<evidence type="ECO:0000313" key="2">
    <source>
        <dbReference type="EMBL" id="RRT48152.1"/>
    </source>
</evidence>
<protein>
    <submittedName>
        <fullName evidence="2">Uncharacterized protein</fullName>
    </submittedName>
</protein>